<name>A0ABP1GHD2_9CHLO</name>
<sequence>MASTAFSAAGRSGSGTPASSGGRASQAQAAAAAASDPMKRLILGGGSAQLNLAAVKARAEELKRSLDQIAFALEHYAHRVQWRDALDKFGVVNVQMHRLSQELRPLLHYYAVHPKAVNAANAPILPIMLSTMALPEMEAEEKGLLSQTDASMAAMSDQELHASLTAREEQLNSLVDHLTVQQAGDPSSGMLDPKGPRLSGMAQQLHAAATAPAPMPLQGPNPNTSQGVRPVRDKRVESLFAAVTKGAGLI</sequence>
<reference evidence="2 3" key="1">
    <citation type="submission" date="2024-06" db="EMBL/GenBank/DDBJ databases">
        <authorList>
            <person name="Kraege A."/>
            <person name="Thomma B."/>
        </authorList>
    </citation>
    <scope>NUCLEOTIDE SEQUENCE [LARGE SCALE GENOMIC DNA]</scope>
</reference>
<gene>
    <name evidence="2" type="primary">g12443</name>
    <name evidence="2" type="ORF">VP750_LOCUS11074</name>
</gene>
<evidence type="ECO:0000313" key="2">
    <source>
        <dbReference type="EMBL" id="CAL5229168.1"/>
    </source>
</evidence>
<evidence type="ECO:0000313" key="3">
    <source>
        <dbReference type="Proteomes" id="UP001497392"/>
    </source>
</evidence>
<proteinExistence type="predicted"/>
<dbReference type="EMBL" id="CAXHTA020000020">
    <property type="protein sequence ID" value="CAL5229168.1"/>
    <property type="molecule type" value="Genomic_DNA"/>
</dbReference>
<protein>
    <submittedName>
        <fullName evidence="2">G12443 protein</fullName>
    </submittedName>
</protein>
<organism evidence="2 3">
    <name type="scientific">Coccomyxa viridis</name>
    <dbReference type="NCBI Taxonomy" id="1274662"/>
    <lineage>
        <taxon>Eukaryota</taxon>
        <taxon>Viridiplantae</taxon>
        <taxon>Chlorophyta</taxon>
        <taxon>core chlorophytes</taxon>
        <taxon>Trebouxiophyceae</taxon>
        <taxon>Trebouxiophyceae incertae sedis</taxon>
        <taxon>Coccomyxaceae</taxon>
        <taxon>Coccomyxa</taxon>
    </lineage>
</organism>
<keyword evidence="3" id="KW-1185">Reference proteome</keyword>
<feature type="region of interest" description="Disordered" evidence="1">
    <location>
        <begin position="1"/>
        <end position="23"/>
    </location>
</feature>
<dbReference type="Proteomes" id="UP001497392">
    <property type="component" value="Unassembled WGS sequence"/>
</dbReference>
<accession>A0ABP1GHD2</accession>
<dbReference type="PANTHER" id="PTHR35552">
    <property type="entry name" value="MEDIATOR OF RNA POLYMERASE II TRANSCRIPTION SUBUNIT 8"/>
    <property type="match status" value="1"/>
</dbReference>
<dbReference type="InterPro" id="IPR038795">
    <property type="entry name" value="MED8_plant"/>
</dbReference>
<dbReference type="PANTHER" id="PTHR35552:SF1">
    <property type="entry name" value="MEDIATOR OF RNA POLYMERASE II TRANSCRIPTION SUBUNIT 8"/>
    <property type="match status" value="1"/>
</dbReference>
<comment type="caution">
    <text evidence="2">The sequence shown here is derived from an EMBL/GenBank/DDBJ whole genome shotgun (WGS) entry which is preliminary data.</text>
</comment>
<evidence type="ECO:0000256" key="1">
    <source>
        <dbReference type="SAM" id="MobiDB-lite"/>
    </source>
</evidence>